<protein>
    <submittedName>
        <fullName evidence="2">Spore germination protein</fullName>
    </submittedName>
</protein>
<dbReference type="EMBL" id="AKKV01000009">
    <property type="protein sequence ID" value="EIT87238.1"/>
    <property type="molecule type" value="Genomic_DNA"/>
</dbReference>
<organism evidence="2 3">
    <name type="scientific">Fictibacillus macauensis ZFHKF-1</name>
    <dbReference type="NCBI Taxonomy" id="1196324"/>
    <lineage>
        <taxon>Bacteria</taxon>
        <taxon>Bacillati</taxon>
        <taxon>Bacillota</taxon>
        <taxon>Bacilli</taxon>
        <taxon>Bacillales</taxon>
        <taxon>Fictibacillaceae</taxon>
        <taxon>Fictibacillus</taxon>
    </lineage>
</organism>
<evidence type="ECO:0000313" key="2">
    <source>
        <dbReference type="EMBL" id="EIT87238.1"/>
    </source>
</evidence>
<evidence type="ECO:0000313" key="3">
    <source>
        <dbReference type="Proteomes" id="UP000004080"/>
    </source>
</evidence>
<dbReference type="STRING" id="1196324.A374_01314"/>
<dbReference type="AlphaFoldDB" id="I8UK84"/>
<accession>I8UK84</accession>
<dbReference type="RefSeq" id="WP_007200367.1">
    <property type="nucleotide sequence ID" value="NZ_AKKV01000009.1"/>
</dbReference>
<dbReference type="PATRIC" id="fig|1196324.3.peg.262"/>
<comment type="caution">
    <text evidence="2">The sequence shown here is derived from an EMBL/GenBank/DDBJ whole genome shotgun (WGS) entry which is preliminary data.</text>
</comment>
<reference evidence="2 3" key="1">
    <citation type="journal article" date="2012" name="J. Bacteriol.">
        <title>Genome of Bacillus macauensis ZFHKF-1, a Long-Chain-Forming Bacterium.</title>
        <authorList>
            <person name="Cai L."/>
            <person name="Zhang T."/>
        </authorList>
    </citation>
    <scope>NUCLEOTIDE SEQUENCE [LARGE SCALE GENOMIC DNA]</scope>
    <source>
        <strain evidence="2 3">ZFHKF-1</strain>
    </source>
</reference>
<proteinExistence type="predicted"/>
<feature type="region of interest" description="Disordered" evidence="1">
    <location>
        <begin position="65"/>
        <end position="91"/>
    </location>
</feature>
<keyword evidence="3" id="KW-1185">Reference proteome</keyword>
<sequence>MNFKVVNRQLSIGDVNIMGVSLSSVLLIGDAHTIDSSAFFDTPSTSLVIGDDLQLTQGTLYPSPAGTIATGQNPSTAAPFSGAASGRYKQK</sequence>
<evidence type="ECO:0000256" key="1">
    <source>
        <dbReference type="SAM" id="MobiDB-lite"/>
    </source>
</evidence>
<name>I8UK84_9BACL</name>
<gene>
    <name evidence="2" type="ORF">A374_01314</name>
</gene>
<feature type="compositionally biased region" description="Polar residues" evidence="1">
    <location>
        <begin position="69"/>
        <end position="78"/>
    </location>
</feature>
<dbReference type="Proteomes" id="UP000004080">
    <property type="component" value="Unassembled WGS sequence"/>
</dbReference>